<organism evidence="2 3">
    <name type="scientific">Pristionchus mayeri</name>
    <dbReference type="NCBI Taxonomy" id="1317129"/>
    <lineage>
        <taxon>Eukaryota</taxon>
        <taxon>Metazoa</taxon>
        <taxon>Ecdysozoa</taxon>
        <taxon>Nematoda</taxon>
        <taxon>Chromadorea</taxon>
        <taxon>Rhabditida</taxon>
        <taxon>Rhabditina</taxon>
        <taxon>Diplogasteromorpha</taxon>
        <taxon>Diplogasteroidea</taxon>
        <taxon>Neodiplogasteridae</taxon>
        <taxon>Pristionchus</taxon>
    </lineage>
</organism>
<feature type="compositionally biased region" description="Gly residues" evidence="1">
    <location>
        <begin position="358"/>
        <end position="368"/>
    </location>
</feature>
<feature type="region of interest" description="Disordered" evidence="1">
    <location>
        <begin position="343"/>
        <end position="383"/>
    </location>
</feature>
<keyword evidence="3" id="KW-1185">Reference proteome</keyword>
<feature type="non-terminal residue" evidence="2">
    <location>
        <position position="1"/>
    </location>
</feature>
<dbReference type="AlphaFoldDB" id="A0AAN4ZCN7"/>
<evidence type="ECO:0000256" key="1">
    <source>
        <dbReference type="SAM" id="MobiDB-lite"/>
    </source>
</evidence>
<feature type="compositionally biased region" description="Low complexity" evidence="1">
    <location>
        <begin position="265"/>
        <end position="276"/>
    </location>
</feature>
<proteinExistence type="predicted"/>
<sequence length="419" mass="44251">TLRTSARHCVIMQLEMDNRIWTSVDYFPPRMSQQTESSGESSPAKILALVTDTDDSSSLLDGGPTPVPASLTMTSTIFNDDAVSFVPDHLDLAISSIGGAYSDYYDRIREDAEWNELGQIAYVPLYTARISHGSFSSDRLSSSGSVSPALPSPIGDHLKAKRDSASSMQFPIVAGMPQPFPDPAADRSKNGGQQQQMAAKPYGTNMEPKSDYGLGGEYGSSSQDSQVDVFGGSQESLNGNGGGYGASHHHHNSGYGGPEYGRGYGRQSQQHPQQQRANHHGGAGGGRSMAGGRNRHHYGSGSGYGAGGNNGYNEYGSNGGYAYEQSSSYDFWSSEAAFERTNKYGGPISAPQHHHHGNGGGHHGGGGRMTASQMGGAATAAAAAPAGPLPTAFSRANINDEQKNNLMANLARLCNQRSY</sequence>
<feature type="region of interest" description="Disordered" evidence="1">
    <location>
        <begin position="137"/>
        <end position="162"/>
    </location>
</feature>
<evidence type="ECO:0000313" key="2">
    <source>
        <dbReference type="EMBL" id="GMR35322.1"/>
    </source>
</evidence>
<protein>
    <submittedName>
        <fullName evidence="2">Uncharacterized protein</fullName>
    </submittedName>
</protein>
<comment type="caution">
    <text evidence="2">The sequence shown here is derived from an EMBL/GenBank/DDBJ whole genome shotgun (WGS) entry which is preliminary data.</text>
</comment>
<evidence type="ECO:0000313" key="3">
    <source>
        <dbReference type="Proteomes" id="UP001328107"/>
    </source>
</evidence>
<dbReference type="Proteomes" id="UP001328107">
    <property type="component" value="Unassembled WGS sequence"/>
</dbReference>
<reference evidence="3" key="1">
    <citation type="submission" date="2022-10" db="EMBL/GenBank/DDBJ databases">
        <title>Genome assembly of Pristionchus species.</title>
        <authorList>
            <person name="Yoshida K."/>
            <person name="Sommer R.J."/>
        </authorList>
    </citation>
    <scope>NUCLEOTIDE SEQUENCE [LARGE SCALE GENOMIC DNA]</scope>
    <source>
        <strain evidence="3">RS5460</strain>
    </source>
</reference>
<feature type="region of interest" description="Disordered" evidence="1">
    <location>
        <begin position="176"/>
        <end position="305"/>
    </location>
</feature>
<feature type="compositionally biased region" description="Gly residues" evidence="1">
    <location>
        <begin position="254"/>
        <end position="264"/>
    </location>
</feature>
<name>A0AAN4ZCN7_9BILA</name>
<accession>A0AAN4ZCN7</accession>
<dbReference type="EMBL" id="BTRK01000002">
    <property type="protein sequence ID" value="GMR35322.1"/>
    <property type="molecule type" value="Genomic_DNA"/>
</dbReference>
<gene>
    <name evidence="2" type="ORF">PMAYCL1PPCAC_05517</name>
</gene>
<feature type="compositionally biased region" description="Low complexity" evidence="1">
    <location>
        <begin position="137"/>
        <end position="153"/>
    </location>
</feature>